<dbReference type="UniPathway" id="UPA00666"/>
<gene>
    <name evidence="9" type="primary">lnt</name>
    <name evidence="11" type="ORF">SKA53_01166</name>
</gene>
<evidence type="ECO:0000256" key="8">
    <source>
        <dbReference type="ARBA" id="ARBA00023315"/>
    </source>
</evidence>
<evidence type="ECO:0000256" key="9">
    <source>
        <dbReference type="HAMAP-Rule" id="MF_01148"/>
    </source>
</evidence>
<keyword evidence="6 9" id="KW-1133">Transmembrane helix</keyword>
<dbReference type="STRING" id="314232.SKA53_01166"/>
<dbReference type="Pfam" id="PF00795">
    <property type="entry name" value="CN_hydrolase"/>
    <property type="match status" value="1"/>
</dbReference>
<evidence type="ECO:0000256" key="4">
    <source>
        <dbReference type="ARBA" id="ARBA00022679"/>
    </source>
</evidence>
<dbReference type="InterPro" id="IPR004563">
    <property type="entry name" value="Apolipo_AcylTrfase"/>
</dbReference>
<dbReference type="Gene3D" id="3.60.110.10">
    <property type="entry name" value="Carbon-nitrogen hydrolase"/>
    <property type="match status" value="1"/>
</dbReference>
<dbReference type="CDD" id="cd07571">
    <property type="entry name" value="ALP_N-acyl_transferase"/>
    <property type="match status" value="1"/>
</dbReference>
<dbReference type="NCBIfam" id="TIGR00546">
    <property type="entry name" value="lnt"/>
    <property type="match status" value="1"/>
</dbReference>
<comment type="function">
    <text evidence="9">Catalyzes the phospholipid dependent N-acylation of the N-terminal cysteine of apolipoprotein, the last step in lipoprotein maturation.</text>
</comment>
<evidence type="ECO:0000256" key="3">
    <source>
        <dbReference type="ARBA" id="ARBA00022475"/>
    </source>
</evidence>
<proteinExistence type="inferred from homology"/>
<dbReference type="InterPro" id="IPR045378">
    <property type="entry name" value="LNT_N"/>
</dbReference>
<evidence type="ECO:0000256" key="5">
    <source>
        <dbReference type="ARBA" id="ARBA00022692"/>
    </source>
</evidence>
<dbReference type="PANTHER" id="PTHR38686">
    <property type="entry name" value="APOLIPOPROTEIN N-ACYLTRANSFERASE"/>
    <property type="match status" value="1"/>
</dbReference>
<feature type="transmembrane region" description="Helical" evidence="9">
    <location>
        <begin position="183"/>
        <end position="201"/>
    </location>
</feature>
<name>A3V3A6_9RHOB</name>
<comment type="similarity">
    <text evidence="2 9">Belongs to the CN hydrolase family. Apolipoprotein N-acyltransferase subfamily.</text>
</comment>
<dbReference type="HOGENOM" id="CLU_019563_3_1_5"/>
<protein>
    <recommendedName>
        <fullName evidence="9">Apolipoprotein N-acyltransferase</fullName>
        <shortName evidence="9">ALP N-acyltransferase</shortName>
        <ecNumber evidence="9">2.3.1.269</ecNumber>
    </recommendedName>
</protein>
<keyword evidence="11" id="KW-0449">Lipoprotein</keyword>
<dbReference type="AlphaFoldDB" id="A3V3A6"/>
<dbReference type="PANTHER" id="PTHR38686:SF1">
    <property type="entry name" value="APOLIPOPROTEIN N-ACYLTRANSFERASE"/>
    <property type="match status" value="1"/>
</dbReference>
<evidence type="ECO:0000256" key="6">
    <source>
        <dbReference type="ARBA" id="ARBA00022989"/>
    </source>
</evidence>
<dbReference type="EC" id="2.3.1.269" evidence="9"/>
<comment type="pathway">
    <text evidence="9">Protein modification; lipoprotein biosynthesis (N-acyl transfer).</text>
</comment>
<evidence type="ECO:0000259" key="10">
    <source>
        <dbReference type="PROSITE" id="PS50263"/>
    </source>
</evidence>
<dbReference type="InterPro" id="IPR036526">
    <property type="entry name" value="C-N_Hydrolase_sf"/>
</dbReference>
<dbReference type="EMBL" id="AAMS01000003">
    <property type="protein sequence ID" value="EAQ06963.1"/>
    <property type="molecule type" value="Genomic_DNA"/>
</dbReference>
<feature type="transmembrane region" description="Helical" evidence="9">
    <location>
        <begin position="121"/>
        <end position="144"/>
    </location>
</feature>
<dbReference type="HAMAP" id="MF_01148">
    <property type="entry name" value="Lnt"/>
    <property type="match status" value="1"/>
</dbReference>
<dbReference type="SUPFAM" id="SSF56317">
    <property type="entry name" value="Carbon-nitrogen hydrolase"/>
    <property type="match status" value="1"/>
</dbReference>
<dbReference type="GO" id="GO:0016410">
    <property type="term" value="F:N-acyltransferase activity"/>
    <property type="evidence" value="ECO:0007669"/>
    <property type="project" value="UniProtKB-UniRule"/>
</dbReference>
<dbReference type="RefSeq" id="WP_007204193.1">
    <property type="nucleotide sequence ID" value="NZ_CH672414.1"/>
</dbReference>
<feature type="transmembrane region" description="Helical" evidence="9">
    <location>
        <begin position="86"/>
        <end position="109"/>
    </location>
</feature>
<evidence type="ECO:0000313" key="12">
    <source>
        <dbReference type="Proteomes" id="UP000004507"/>
    </source>
</evidence>
<keyword evidence="3 9" id="KW-1003">Cell membrane</keyword>
<feature type="domain" description="CN hydrolase" evidence="10">
    <location>
        <begin position="219"/>
        <end position="458"/>
    </location>
</feature>
<dbReference type="Pfam" id="PF20154">
    <property type="entry name" value="LNT_N"/>
    <property type="match status" value="1"/>
</dbReference>
<dbReference type="OrthoDB" id="9804277at2"/>
<organism evidence="11 12">
    <name type="scientific">Yoonia vestfoldensis SKA53</name>
    <dbReference type="NCBI Taxonomy" id="314232"/>
    <lineage>
        <taxon>Bacteria</taxon>
        <taxon>Pseudomonadati</taxon>
        <taxon>Pseudomonadota</taxon>
        <taxon>Alphaproteobacteria</taxon>
        <taxon>Rhodobacterales</taxon>
        <taxon>Paracoccaceae</taxon>
        <taxon>Yoonia</taxon>
    </lineage>
</organism>
<keyword evidence="5 9" id="KW-0812">Transmembrane</keyword>
<accession>A3V3A6</accession>
<evidence type="ECO:0000256" key="7">
    <source>
        <dbReference type="ARBA" id="ARBA00023136"/>
    </source>
</evidence>
<keyword evidence="4 9" id="KW-0808">Transferase</keyword>
<dbReference type="Proteomes" id="UP000004507">
    <property type="component" value="Unassembled WGS sequence"/>
</dbReference>
<feature type="transmembrane region" description="Helical" evidence="9">
    <location>
        <begin position="464"/>
        <end position="486"/>
    </location>
</feature>
<keyword evidence="8 9" id="KW-0012">Acyltransferase</keyword>
<comment type="catalytic activity">
    <reaction evidence="9">
        <text>N-terminal S-1,2-diacyl-sn-glyceryl-L-cysteinyl-[lipoprotein] + a glycerophospholipid = N-acyl-S-1,2-diacyl-sn-glyceryl-L-cysteinyl-[lipoprotein] + a 2-acyl-sn-glycero-3-phospholipid + H(+)</text>
        <dbReference type="Rhea" id="RHEA:48228"/>
        <dbReference type="Rhea" id="RHEA-COMP:14681"/>
        <dbReference type="Rhea" id="RHEA-COMP:14684"/>
        <dbReference type="ChEBI" id="CHEBI:15378"/>
        <dbReference type="ChEBI" id="CHEBI:136912"/>
        <dbReference type="ChEBI" id="CHEBI:140656"/>
        <dbReference type="ChEBI" id="CHEBI:140657"/>
        <dbReference type="ChEBI" id="CHEBI:140660"/>
        <dbReference type="EC" id="2.3.1.269"/>
    </reaction>
</comment>
<evidence type="ECO:0000256" key="1">
    <source>
        <dbReference type="ARBA" id="ARBA00004651"/>
    </source>
</evidence>
<feature type="transmembrane region" description="Helical" evidence="9">
    <location>
        <begin position="156"/>
        <end position="176"/>
    </location>
</feature>
<evidence type="ECO:0000313" key="11">
    <source>
        <dbReference type="EMBL" id="EAQ06963.1"/>
    </source>
</evidence>
<dbReference type="PROSITE" id="PS50263">
    <property type="entry name" value="CN_HYDROLASE"/>
    <property type="match status" value="1"/>
</dbReference>
<evidence type="ECO:0000256" key="2">
    <source>
        <dbReference type="ARBA" id="ARBA00010065"/>
    </source>
</evidence>
<reference evidence="11 12" key="1">
    <citation type="submission" date="2006-01" db="EMBL/GenBank/DDBJ databases">
        <authorList>
            <person name="Hagstrom A."/>
            <person name="Ferriera S."/>
            <person name="Johnson J."/>
            <person name="Kravitz S."/>
            <person name="Halpern A."/>
            <person name="Remington K."/>
            <person name="Beeson K."/>
            <person name="Tran B."/>
            <person name="Rogers Y.-H."/>
            <person name="Friedman R."/>
            <person name="Venter J.C."/>
        </authorList>
    </citation>
    <scope>NUCLEOTIDE SEQUENCE [LARGE SCALE GENOMIC DNA]</scope>
    <source>
        <strain evidence="11 12">SKA53</strain>
    </source>
</reference>
<dbReference type="eggNOG" id="COG0815">
    <property type="taxonomic scope" value="Bacteria"/>
</dbReference>
<dbReference type="GO" id="GO:0042158">
    <property type="term" value="P:lipoprotein biosynthetic process"/>
    <property type="evidence" value="ECO:0007669"/>
    <property type="project" value="UniProtKB-UniRule"/>
</dbReference>
<sequence>MLDNLPRWARFGVLFALGVGAALGQAPLDLWPAAIAALALLLVLHRDVASPRIAAGRVWFFGLGYFAFALRWIVEPFLVDAARHGWMAPFALIFMACGAALFWAVAGWIASRIAPRSQLMLALLLVAAEMTRSLVLTGFPWALLGHIWVPTWMAQASAIGGPHLLTGVTLVAALAVARIARPAWRSGAAALLALLLVAILLRPGAAPQIAVDAPMVRLVQPNAPQHQKWDAVYRDQFVNRLLELSGQGDRPDLIVWPETAVPYLLNEVIDDLRPLDEAARGAPLVFGVQRVDDAGRFYNALVVMAQGGRITATYDKQHLVPFGEYIPFGDLLGRFGIRGLAVADGGGFAAGTLPGPIAIPGIGLAVPLICYEGIFAEEIVAGPDRPRLLLLITNDGWFGQAAGPHQHLAQARLRAIEQGLPMVRVGNTGISAMIDAQGRITAALPLGVDGALDAPLPAVRAAPVYTALGDWPVGLLLLLGIAICAINRKRDSD</sequence>
<feature type="transmembrane region" description="Helical" evidence="9">
    <location>
        <begin position="30"/>
        <end position="46"/>
    </location>
</feature>
<dbReference type="InterPro" id="IPR003010">
    <property type="entry name" value="C-N_Hydrolase"/>
</dbReference>
<dbReference type="GO" id="GO:0005886">
    <property type="term" value="C:plasma membrane"/>
    <property type="evidence" value="ECO:0007669"/>
    <property type="project" value="UniProtKB-SubCell"/>
</dbReference>
<keyword evidence="12" id="KW-1185">Reference proteome</keyword>
<keyword evidence="7 9" id="KW-0472">Membrane</keyword>
<comment type="caution">
    <text evidence="11">The sequence shown here is derived from an EMBL/GenBank/DDBJ whole genome shotgun (WGS) entry which is preliminary data.</text>
</comment>
<feature type="transmembrane region" description="Helical" evidence="9">
    <location>
        <begin position="58"/>
        <end position="74"/>
    </location>
</feature>
<comment type="subcellular location">
    <subcellularLocation>
        <location evidence="1 9">Cell membrane</location>
        <topology evidence="1 9">Multi-pass membrane protein</topology>
    </subcellularLocation>
</comment>